<feature type="compositionally biased region" description="Low complexity" evidence="1">
    <location>
        <begin position="1446"/>
        <end position="1458"/>
    </location>
</feature>
<name>A0A843V6M5_COLES</name>
<feature type="region of interest" description="Disordered" evidence="1">
    <location>
        <begin position="1423"/>
        <end position="1459"/>
    </location>
</feature>
<dbReference type="Proteomes" id="UP000652761">
    <property type="component" value="Unassembled WGS sequence"/>
</dbReference>
<feature type="domain" description="Aminotransferase-like plant mobile" evidence="2">
    <location>
        <begin position="757"/>
        <end position="969"/>
    </location>
</feature>
<dbReference type="OrthoDB" id="694455at2759"/>
<reference evidence="3" key="1">
    <citation type="submission" date="2017-07" db="EMBL/GenBank/DDBJ databases">
        <title>Taro Niue Genome Assembly and Annotation.</title>
        <authorList>
            <person name="Atibalentja N."/>
            <person name="Keating K."/>
            <person name="Fields C.J."/>
        </authorList>
    </citation>
    <scope>NUCLEOTIDE SEQUENCE</scope>
    <source>
        <strain evidence="3">Niue_2</strain>
        <tissue evidence="3">Leaf</tissue>
    </source>
</reference>
<dbReference type="InterPro" id="IPR019557">
    <property type="entry name" value="AminoTfrase-like_pln_mobile"/>
</dbReference>
<feature type="compositionally biased region" description="Basic and acidic residues" evidence="1">
    <location>
        <begin position="333"/>
        <end position="343"/>
    </location>
</feature>
<dbReference type="PANTHER" id="PTHR21477:SF13">
    <property type="entry name" value="KIAA0930"/>
    <property type="match status" value="1"/>
</dbReference>
<feature type="compositionally biased region" description="Polar residues" evidence="1">
    <location>
        <begin position="1238"/>
        <end position="1254"/>
    </location>
</feature>
<accession>A0A843V6M5</accession>
<dbReference type="GO" id="GO:0003676">
    <property type="term" value="F:nucleic acid binding"/>
    <property type="evidence" value="ECO:0007669"/>
    <property type="project" value="InterPro"/>
</dbReference>
<feature type="region of interest" description="Disordered" evidence="1">
    <location>
        <begin position="242"/>
        <end position="355"/>
    </location>
</feature>
<dbReference type="Gene3D" id="3.30.420.10">
    <property type="entry name" value="Ribonuclease H-like superfamily/Ribonuclease H"/>
    <property type="match status" value="1"/>
</dbReference>
<feature type="region of interest" description="Disordered" evidence="1">
    <location>
        <begin position="1172"/>
        <end position="1261"/>
    </location>
</feature>
<feature type="compositionally biased region" description="Polar residues" evidence="1">
    <location>
        <begin position="271"/>
        <end position="284"/>
    </location>
</feature>
<dbReference type="SUPFAM" id="SSF53098">
    <property type="entry name" value="Ribonuclease H-like"/>
    <property type="match status" value="1"/>
</dbReference>
<protein>
    <recommendedName>
        <fullName evidence="2">Aminotransferase-like plant mobile domain-containing protein</fullName>
    </recommendedName>
</protein>
<proteinExistence type="predicted"/>
<comment type="caution">
    <text evidence="3">The sequence shown here is derived from an EMBL/GenBank/DDBJ whole genome shotgun (WGS) entry which is preliminary data.</text>
</comment>
<dbReference type="InterPro" id="IPR012337">
    <property type="entry name" value="RNaseH-like_sf"/>
</dbReference>
<dbReference type="Pfam" id="PF10536">
    <property type="entry name" value="PMD"/>
    <property type="match status" value="1"/>
</dbReference>
<dbReference type="InterPro" id="IPR036397">
    <property type="entry name" value="RNaseH_sf"/>
</dbReference>
<evidence type="ECO:0000256" key="1">
    <source>
        <dbReference type="SAM" id="MobiDB-lite"/>
    </source>
</evidence>
<dbReference type="InterPro" id="IPR019141">
    <property type="entry name" value="DUF2045"/>
</dbReference>
<dbReference type="EMBL" id="NMUH01001135">
    <property type="protein sequence ID" value="MQL89284.1"/>
    <property type="molecule type" value="Genomic_DNA"/>
</dbReference>
<dbReference type="PANTHER" id="PTHR21477">
    <property type="entry name" value="ZGC:172139"/>
    <property type="match status" value="1"/>
</dbReference>
<dbReference type="Pfam" id="PF09741">
    <property type="entry name" value="DUF2045"/>
    <property type="match status" value="1"/>
</dbReference>
<evidence type="ECO:0000313" key="4">
    <source>
        <dbReference type="Proteomes" id="UP000652761"/>
    </source>
</evidence>
<evidence type="ECO:0000313" key="3">
    <source>
        <dbReference type="EMBL" id="MQL89284.1"/>
    </source>
</evidence>
<sequence>MVQAVFTVTARLATSIFLYNASTSSNCLISGYAFITASGKSGFGSLLSIGHFHAKTDRLYMRGPGGRGEVEVAVSGVADQGQQNSGPPSPLQISKMGFGIGSIVRKAASAASEAAKHAYASATRKYDAELLPLKCCLMSVSLPWEYIAHDLLFKHVIYMGVDDGVFVPPSDITQHGDYIDVRNEVFVPPFDIYRIGVFVPPPDIYRPIISFESTTGYLFRCRTTLPLRVSFSLTTEDLNENAGSHVTTCGDFARTRRRKARTRRTEHQRQPETSSPALADQSSELRGPNRPGERFSGAAPTGVHDPTEVGGTSVEAGRTDGGLMMPRARKRRGESGKASRHSEDDVERTDDPMPCFTLSPIREEDLGRLDSGIGLYVLGPLEEPSPLEGMVDASRIDRSGRIYRYRRGDDYPKHFPLDEHLFPFIQNFVPANWEGPADLLAIEQVWAILSGRDSMMGTCSLHYPSFPLGYDAQVHFPDATQLGLFRSKPTHRVGEVLLAQGLWEVHRLPKTGPSFTGHTLSPSGPEFVQEGYDRSCFLDRILSGGADRWSVASSHRFCFDAIEWLMGILYHYHKLLDQIGILYVVVAALHDYPCHSGLLQALAERFNRRFNTFGIAEGETCLDLWALHRISGLPISGQLYEEICLGDPDRDQSSGSGSYILSHSFRYLARVWRDLARCGKSGCPSASKGTVRVSCDAWIRFFYNGPLCFHKGFAGDSYNPADYMQLSVSLDDNAKYLYAPRGDNWNPRRLPDRTYLAAYLVYWLCTFVLPFGEEGNIRPEVIYPACILVGGVRPALAPAALANIFHGLGDLTASSSPRNRNVVLATHYLSAWVSLLLPELSYNISLESPSMPLIFMFRNRPEQEQRRQLSEARRRLSFVPTAGQQGLDLACCSRDFRPWVEEDRRGQVYRLPHNAVPSASFRKDWLCCIRPSVLLFRKGGSLFMEPYFPHGFACNFGYDQAVPSNADFALSARTYKGLDRHLAFRERAERIKKVEGDYLSRAGAPISTIAPDFLQKEFSEIAGTVATVGRRRARAQAAGSADCKAYVGALDPLVRPESSLATSRDSGEPPLVYFWWRHFLLDCGYPVDAALSSPILPDLSRDWERHIRHSIARVGPRKFISWIESGTILQHFWDAIAEAGKAVKVSFDRVVLPPTFSQAPCESFILLTEMPKRDASHGRKRRASREAGPSQPAARGRTPDPSSSAGVATSTPGGGDVAEDTPRDNVVPQVDDDYNPTFDGTSSPDGAGTSQASPTGPGYIPADAIAAEGVEHPAAIAPVVGGTPSLQAIHDLLMSGSESELPGFSDFAPSILEGGGWQRALHSAMAVTSAAVLPTASPPEEGEVARGAAGDGDDGAEIAAEMMEAGPPEAIPPPTVAVGGAEDAPRRIAPALFLPGASELPPGGKSDALVEGRSPVAVGESVGAVPATEGGDDASFPPDTQAIGNSLLPPSSSEVSLEGPDAFPRHDILWPDVPQEGLVRGVEGMLSLFMTSARAVMEESSPPSVEAVRGVLRRSTLAYHLMGCPRDPWMAAVDALWGEVRVLDSLKFNRPISFIQARILKDFNLKAEVIVKAPILVRWIPPVINYSINVDGACKGNPGACGGGGCFRDVNDDFVFGFAYFYGTGNSLMAETRAIHDGLRFIGHGTPPECLALLLRSTLDSLLKSRVVPDLILATPALEALPYQLPALGTTMCPSTVRAFLLAAGPTTRGPLRSCLLIVRCHWTLR</sequence>
<evidence type="ECO:0000259" key="2">
    <source>
        <dbReference type="Pfam" id="PF10536"/>
    </source>
</evidence>
<gene>
    <name evidence="3" type="ORF">Taro_021863</name>
</gene>
<organism evidence="3 4">
    <name type="scientific">Colocasia esculenta</name>
    <name type="common">Wild taro</name>
    <name type="synonym">Arum esculentum</name>
    <dbReference type="NCBI Taxonomy" id="4460"/>
    <lineage>
        <taxon>Eukaryota</taxon>
        <taxon>Viridiplantae</taxon>
        <taxon>Streptophyta</taxon>
        <taxon>Embryophyta</taxon>
        <taxon>Tracheophyta</taxon>
        <taxon>Spermatophyta</taxon>
        <taxon>Magnoliopsida</taxon>
        <taxon>Liliopsida</taxon>
        <taxon>Araceae</taxon>
        <taxon>Aroideae</taxon>
        <taxon>Colocasieae</taxon>
        <taxon>Colocasia</taxon>
    </lineage>
</organism>
<feature type="compositionally biased region" description="Polar residues" evidence="1">
    <location>
        <begin position="1200"/>
        <end position="1211"/>
    </location>
</feature>
<keyword evidence="4" id="KW-1185">Reference proteome</keyword>